<dbReference type="InterPro" id="IPR003115">
    <property type="entry name" value="ParB_N"/>
</dbReference>
<comment type="caution">
    <text evidence="3">The sequence shown here is derived from an EMBL/GenBank/DDBJ whole genome shotgun (WGS) entry which is preliminary data.</text>
</comment>
<comment type="similarity">
    <text evidence="1">Belongs to the ParB family.</text>
</comment>
<evidence type="ECO:0000259" key="2">
    <source>
        <dbReference type="SMART" id="SM00470"/>
    </source>
</evidence>
<name>A0ABT7DZI3_9NEIS</name>
<sequence>MVSKSRPRTLEEMRAAARKRDQELKTDTVDVNREIASALIHVKPPTGVSVSLPVANICRSPYQPRVVFPQDELETLARDIQLNGLRQPIEVRRIPGNSYERYGATRVVEGQLYELIDGERRLQCVESVLGWSEIHAFIIEADDQEAAVRVTLANLFRVDLCDYERARAAKTLLDTNTASSQADVATMMGVSKMTITRLMEFFALPAEAHPILQMNPRCLSATFVSELAKFTDEGYGDLVVDSIRRAAEGKHKNKAIIAYIQKQLRPNSIGDTTINLVANSNHPIGKLSLSGRKISLMLDKSVSVDKFYSAMKKTLEEFDMAHLEVEESDGHSE</sequence>
<proteinExistence type="inferred from homology"/>
<dbReference type="EMBL" id="JARRAF010000019">
    <property type="protein sequence ID" value="MDK2125481.1"/>
    <property type="molecule type" value="Genomic_DNA"/>
</dbReference>
<reference evidence="3" key="1">
    <citation type="submission" date="2023-03" db="EMBL/GenBank/DDBJ databases">
        <title>Chitinimonas shenzhenensis gen. nov., sp. nov., a novel member of family Burkholderiaceae isolated from activated sludge collected in Shen Zhen, China.</title>
        <authorList>
            <person name="Wang X."/>
        </authorList>
    </citation>
    <scope>NUCLEOTIDE SEQUENCE</scope>
    <source>
        <strain evidence="3">DQS-5</strain>
    </source>
</reference>
<dbReference type="InterPro" id="IPR004437">
    <property type="entry name" value="ParB/RepB/Spo0J"/>
</dbReference>
<dbReference type="Proteomes" id="UP001172778">
    <property type="component" value="Unassembled WGS sequence"/>
</dbReference>
<dbReference type="PANTHER" id="PTHR33375">
    <property type="entry name" value="CHROMOSOME-PARTITIONING PROTEIN PARB-RELATED"/>
    <property type="match status" value="1"/>
</dbReference>
<organism evidence="3 4">
    <name type="scientific">Parachitinimonas caeni</name>
    <dbReference type="NCBI Taxonomy" id="3031301"/>
    <lineage>
        <taxon>Bacteria</taxon>
        <taxon>Pseudomonadati</taxon>
        <taxon>Pseudomonadota</taxon>
        <taxon>Betaproteobacteria</taxon>
        <taxon>Neisseriales</taxon>
        <taxon>Chitinibacteraceae</taxon>
        <taxon>Parachitinimonas</taxon>
    </lineage>
</organism>
<dbReference type="InterPro" id="IPR036086">
    <property type="entry name" value="ParB/Sulfiredoxin_sf"/>
</dbReference>
<keyword evidence="4" id="KW-1185">Reference proteome</keyword>
<evidence type="ECO:0000313" key="4">
    <source>
        <dbReference type="Proteomes" id="UP001172778"/>
    </source>
</evidence>
<dbReference type="NCBIfam" id="TIGR00180">
    <property type="entry name" value="parB_part"/>
    <property type="match status" value="1"/>
</dbReference>
<dbReference type="Gene3D" id="3.90.1530.10">
    <property type="entry name" value="Conserved hypothetical protein from pyrococcus furiosus pfu- 392566-001, ParB domain"/>
    <property type="match status" value="1"/>
</dbReference>
<evidence type="ECO:0000313" key="3">
    <source>
        <dbReference type="EMBL" id="MDK2125481.1"/>
    </source>
</evidence>
<gene>
    <name evidence="3" type="ORF">PZA18_15610</name>
</gene>
<protein>
    <submittedName>
        <fullName evidence="3">ParB/RepB/Spo0J family partition protein</fullName>
    </submittedName>
</protein>
<dbReference type="Gene3D" id="1.10.10.2830">
    <property type="match status" value="1"/>
</dbReference>
<dbReference type="SMART" id="SM00470">
    <property type="entry name" value="ParB"/>
    <property type="match status" value="1"/>
</dbReference>
<dbReference type="SUPFAM" id="SSF110849">
    <property type="entry name" value="ParB/Sulfiredoxin"/>
    <property type="match status" value="1"/>
</dbReference>
<evidence type="ECO:0000256" key="1">
    <source>
        <dbReference type="ARBA" id="ARBA00006295"/>
    </source>
</evidence>
<dbReference type="SUPFAM" id="SSF109709">
    <property type="entry name" value="KorB DNA-binding domain-like"/>
    <property type="match status" value="1"/>
</dbReference>
<dbReference type="PANTHER" id="PTHR33375:SF1">
    <property type="entry name" value="CHROMOSOME-PARTITIONING PROTEIN PARB-RELATED"/>
    <property type="match status" value="1"/>
</dbReference>
<dbReference type="Pfam" id="PF02195">
    <property type="entry name" value="ParB_N"/>
    <property type="match status" value="1"/>
</dbReference>
<dbReference type="RefSeq" id="WP_284101791.1">
    <property type="nucleotide sequence ID" value="NZ_JARRAF010000019.1"/>
</dbReference>
<dbReference type="InterPro" id="IPR050336">
    <property type="entry name" value="Chromosome_partition/occlusion"/>
</dbReference>
<accession>A0ABT7DZI3</accession>
<feature type="domain" description="ParB-like N-terminal" evidence="2">
    <location>
        <begin position="50"/>
        <end position="155"/>
    </location>
</feature>